<evidence type="ECO:0000256" key="1">
    <source>
        <dbReference type="SAM" id="MobiDB-lite"/>
    </source>
</evidence>
<gene>
    <name evidence="4" type="ORF">SAMN05216561_109149</name>
</gene>
<keyword evidence="2" id="KW-1133">Transmembrane helix</keyword>
<dbReference type="AlphaFoldDB" id="A0A1I3IUG4"/>
<name>A0A1I3IUG4_9ACTN</name>
<keyword evidence="5" id="KW-1185">Reference proteome</keyword>
<feature type="region of interest" description="Disordered" evidence="1">
    <location>
        <begin position="65"/>
        <end position="92"/>
    </location>
</feature>
<evidence type="ECO:0000313" key="5">
    <source>
        <dbReference type="Proteomes" id="UP000198649"/>
    </source>
</evidence>
<evidence type="ECO:0000256" key="2">
    <source>
        <dbReference type="SAM" id="Phobius"/>
    </source>
</evidence>
<reference evidence="4 5" key="1">
    <citation type="submission" date="2016-10" db="EMBL/GenBank/DDBJ databases">
        <authorList>
            <person name="de Groot N.N."/>
        </authorList>
    </citation>
    <scope>NUCLEOTIDE SEQUENCE [LARGE SCALE GENOMIC DNA]</scope>
    <source>
        <strain evidence="4 5">CGMCC 1.11156</strain>
    </source>
</reference>
<dbReference type="OrthoDB" id="3820281at2"/>
<proteinExistence type="predicted"/>
<dbReference type="STRING" id="1005945.SAMN05216561_109149"/>
<evidence type="ECO:0000313" key="4">
    <source>
        <dbReference type="EMBL" id="SFI51584.1"/>
    </source>
</evidence>
<evidence type="ECO:0000259" key="3">
    <source>
        <dbReference type="Pfam" id="PF03793"/>
    </source>
</evidence>
<dbReference type="InterPro" id="IPR005543">
    <property type="entry name" value="PASTA_dom"/>
</dbReference>
<protein>
    <submittedName>
        <fullName evidence="4">PASTA domain-containing protein</fullName>
    </submittedName>
</protein>
<keyword evidence="2" id="KW-0812">Transmembrane</keyword>
<organism evidence="4 5">
    <name type="scientific">Nocardioides psychrotolerans</name>
    <dbReference type="NCBI Taxonomy" id="1005945"/>
    <lineage>
        <taxon>Bacteria</taxon>
        <taxon>Bacillati</taxon>
        <taxon>Actinomycetota</taxon>
        <taxon>Actinomycetes</taxon>
        <taxon>Propionibacteriales</taxon>
        <taxon>Nocardioidaceae</taxon>
        <taxon>Nocardioides</taxon>
    </lineage>
</organism>
<dbReference type="Proteomes" id="UP000198649">
    <property type="component" value="Unassembled WGS sequence"/>
</dbReference>
<feature type="transmembrane region" description="Helical" evidence="2">
    <location>
        <begin position="39"/>
        <end position="58"/>
    </location>
</feature>
<dbReference type="RefSeq" id="WP_091113884.1">
    <property type="nucleotide sequence ID" value="NZ_BKAF01000043.1"/>
</dbReference>
<dbReference type="Gene3D" id="3.30.10.20">
    <property type="match status" value="1"/>
</dbReference>
<accession>A0A1I3IUG4</accession>
<sequence>MNDDNLTEILERSVADVGVGPPPLAALHRTARRRRRSGAAGLAAAAAVALVAGGVALWPAGDVADTREPAPAASDSPAPQPEPPDDLSPAGTRWAGIGQAVIAIPDSWGTNATGCGTPSRDTVVVDEGVIPLCLIPFPADTTSVTIRERNAVDEIDGWTPVEVDGEAALRSPTSSGRGFGGRLYGASVYLPERDVMFAAQSSVSAQAVTDVLAGISILDMLVAVPGFSSANYDGEQRKAGENYVRTLTEAGLRAKVVVKPSRSTPGFVWGASPRPGTVVEPGSTVTVTVTG</sequence>
<dbReference type="CDD" id="cd06577">
    <property type="entry name" value="PASTA_pknB"/>
    <property type="match status" value="1"/>
</dbReference>
<keyword evidence="2" id="KW-0472">Membrane</keyword>
<dbReference type="Pfam" id="PF03793">
    <property type="entry name" value="PASTA"/>
    <property type="match status" value="1"/>
</dbReference>
<dbReference type="EMBL" id="FOQG01000009">
    <property type="protein sequence ID" value="SFI51584.1"/>
    <property type="molecule type" value="Genomic_DNA"/>
</dbReference>
<feature type="domain" description="PASTA" evidence="3">
    <location>
        <begin position="241"/>
        <end position="289"/>
    </location>
</feature>